<reference evidence="3" key="1">
    <citation type="journal article" date="2019" name="Int. J. Syst. Evol. Microbiol.">
        <title>The Global Catalogue of Microorganisms (GCM) 10K type strain sequencing project: providing services to taxonomists for standard genome sequencing and annotation.</title>
        <authorList>
            <consortium name="The Broad Institute Genomics Platform"/>
            <consortium name="The Broad Institute Genome Sequencing Center for Infectious Disease"/>
            <person name="Wu L."/>
            <person name="Ma J."/>
        </authorList>
    </citation>
    <scope>NUCLEOTIDE SEQUENCE [LARGE SCALE GENOMIC DNA]</scope>
    <source>
        <strain evidence="3">JCM 16014</strain>
    </source>
</reference>
<keyword evidence="3" id="KW-1185">Reference proteome</keyword>
<proteinExistence type="predicted"/>
<evidence type="ECO:0000313" key="3">
    <source>
        <dbReference type="Proteomes" id="UP001500751"/>
    </source>
</evidence>
<evidence type="ECO:0000313" key="2">
    <source>
        <dbReference type="EMBL" id="GAA2030906.1"/>
    </source>
</evidence>
<feature type="region of interest" description="Disordered" evidence="1">
    <location>
        <begin position="35"/>
        <end position="61"/>
    </location>
</feature>
<sequence length="61" mass="6536">MTKYDTPPAGRRVAAVLVGGLQRTTVSARPYPVLKDWSRGKDSLRASISKGSGEQPLQPSP</sequence>
<accession>A0ABP5FSW6</accession>
<protein>
    <submittedName>
        <fullName evidence="2">Uncharacterized protein</fullName>
    </submittedName>
</protein>
<feature type="compositionally biased region" description="Polar residues" evidence="1">
    <location>
        <begin position="49"/>
        <end position="61"/>
    </location>
</feature>
<gene>
    <name evidence="2" type="ORF">GCM10009839_33440</name>
</gene>
<evidence type="ECO:0000256" key="1">
    <source>
        <dbReference type="SAM" id="MobiDB-lite"/>
    </source>
</evidence>
<name>A0ABP5FSW6_9ACTN</name>
<organism evidence="2 3">
    <name type="scientific">Catenulispora yoronensis</name>
    <dbReference type="NCBI Taxonomy" id="450799"/>
    <lineage>
        <taxon>Bacteria</taxon>
        <taxon>Bacillati</taxon>
        <taxon>Actinomycetota</taxon>
        <taxon>Actinomycetes</taxon>
        <taxon>Catenulisporales</taxon>
        <taxon>Catenulisporaceae</taxon>
        <taxon>Catenulispora</taxon>
    </lineage>
</organism>
<comment type="caution">
    <text evidence="2">The sequence shown here is derived from an EMBL/GenBank/DDBJ whole genome shotgun (WGS) entry which is preliminary data.</text>
</comment>
<dbReference type="Proteomes" id="UP001500751">
    <property type="component" value="Unassembled WGS sequence"/>
</dbReference>
<dbReference type="EMBL" id="BAAAQN010000017">
    <property type="protein sequence ID" value="GAA2030906.1"/>
    <property type="molecule type" value="Genomic_DNA"/>
</dbReference>